<evidence type="ECO:0000256" key="1">
    <source>
        <dbReference type="ARBA" id="ARBA00009995"/>
    </source>
</evidence>
<evidence type="ECO:0000256" key="3">
    <source>
        <dbReference type="ARBA" id="ARBA00022679"/>
    </source>
</evidence>
<comment type="similarity">
    <text evidence="1 4">Belongs to the UDP-glycosyltransferase family.</text>
</comment>
<feature type="transmembrane region" description="Helical" evidence="5">
    <location>
        <begin position="455"/>
        <end position="478"/>
    </location>
</feature>
<keyword evidence="3 4" id="KW-0808">Transferase</keyword>
<dbReference type="SUPFAM" id="SSF53756">
    <property type="entry name" value="UDP-Glycosyltransferase/glycogen phosphorylase"/>
    <property type="match status" value="1"/>
</dbReference>
<dbReference type="Proteomes" id="UP001162164">
    <property type="component" value="Unassembled WGS sequence"/>
</dbReference>
<protein>
    <recommendedName>
        <fullName evidence="5">UDP-glucuronosyltransferase</fullName>
        <ecNumber evidence="5">2.4.1.17</ecNumber>
    </recommendedName>
</protein>
<dbReference type="CDD" id="cd03784">
    <property type="entry name" value="GT1_Gtf-like"/>
    <property type="match status" value="1"/>
</dbReference>
<evidence type="ECO:0000256" key="2">
    <source>
        <dbReference type="ARBA" id="ARBA00022676"/>
    </source>
</evidence>
<comment type="subcellular location">
    <subcellularLocation>
        <location evidence="5">Membrane</location>
        <topology evidence="5">Single-pass membrane protein</topology>
    </subcellularLocation>
</comment>
<evidence type="ECO:0000313" key="7">
    <source>
        <dbReference type="Proteomes" id="UP001162164"/>
    </source>
</evidence>
<proteinExistence type="inferred from homology"/>
<dbReference type="InterPro" id="IPR035595">
    <property type="entry name" value="UDP_glycos_trans_CS"/>
</dbReference>
<accession>A0ABQ9JSL8</accession>
<gene>
    <name evidence="6" type="ORF">NQ317_005128</name>
</gene>
<comment type="catalytic activity">
    <reaction evidence="5">
        <text>glucuronate acceptor + UDP-alpha-D-glucuronate = acceptor beta-D-glucuronoside + UDP + H(+)</text>
        <dbReference type="Rhea" id="RHEA:21032"/>
        <dbReference type="ChEBI" id="CHEBI:15378"/>
        <dbReference type="ChEBI" id="CHEBI:58052"/>
        <dbReference type="ChEBI" id="CHEBI:58223"/>
        <dbReference type="ChEBI" id="CHEBI:132367"/>
        <dbReference type="ChEBI" id="CHEBI:132368"/>
        <dbReference type="EC" id="2.4.1.17"/>
    </reaction>
</comment>
<organism evidence="6 7">
    <name type="scientific">Molorchus minor</name>
    <dbReference type="NCBI Taxonomy" id="1323400"/>
    <lineage>
        <taxon>Eukaryota</taxon>
        <taxon>Metazoa</taxon>
        <taxon>Ecdysozoa</taxon>
        <taxon>Arthropoda</taxon>
        <taxon>Hexapoda</taxon>
        <taxon>Insecta</taxon>
        <taxon>Pterygota</taxon>
        <taxon>Neoptera</taxon>
        <taxon>Endopterygota</taxon>
        <taxon>Coleoptera</taxon>
        <taxon>Polyphaga</taxon>
        <taxon>Cucujiformia</taxon>
        <taxon>Chrysomeloidea</taxon>
        <taxon>Cerambycidae</taxon>
        <taxon>Lamiinae</taxon>
        <taxon>Monochamini</taxon>
        <taxon>Molorchus</taxon>
    </lineage>
</organism>
<keyword evidence="7" id="KW-1185">Reference proteome</keyword>
<dbReference type="InterPro" id="IPR050271">
    <property type="entry name" value="UDP-glycosyltransferase"/>
</dbReference>
<dbReference type="PANTHER" id="PTHR48043:SF159">
    <property type="entry name" value="EG:EG0003.4 PROTEIN-RELATED"/>
    <property type="match status" value="1"/>
</dbReference>
<keyword evidence="5" id="KW-0472">Membrane</keyword>
<dbReference type="PROSITE" id="PS00375">
    <property type="entry name" value="UDPGT"/>
    <property type="match status" value="1"/>
</dbReference>
<evidence type="ECO:0000256" key="5">
    <source>
        <dbReference type="RuleBase" id="RU362059"/>
    </source>
</evidence>
<evidence type="ECO:0000313" key="6">
    <source>
        <dbReference type="EMBL" id="KAJ8980270.1"/>
    </source>
</evidence>
<dbReference type="PANTHER" id="PTHR48043">
    <property type="entry name" value="EG:EG0003.4 PROTEIN-RELATED"/>
    <property type="match status" value="1"/>
</dbReference>
<name>A0ABQ9JSL8_9CUCU</name>
<sequence length="498" mass="56819">MAPVYLVFFPSRHRATTYLQIPFFKGLAEAGHDVTMVSPFKNKEPPTKGSWRDIVVDELTEILIQSFPKNDPFQMQTMSAMQNMLLLNVMGNLTTEGILGNPKLQRLITSGEKFDVVIVGQFVNDALKALANHFNAHLILFSNGASNTWLNHLVGNPSLPSFHPEIFLGLPKNMNFFQRLENTLFKAIETINYHLYFYPKQNDLIKKYIPNGADIDDILYNASLVLLNSHVSIFNPQPLVPCMIEIGGFHVKPPKKLPADLQKYLDDAQDGVIYFSMGSNLRSSQLPIEKRDALLKAFGKRKEKILWKWEEDILPGQPSNVRLGKWLPQQDILGHPNVKVFITHGGLLSTTETVYNGVPIVAIPILGDQKMNAYGAQDAGYGIVLPFNELTEQKLTSVLDEIITNPKYREIVQERSRIMKDRQVSPIDTAVYWVEYVIRHNGARHLRVAYLDLAWYQYYLLDVFAFILIVLFGIILLLKKCFSYACRKRPDKKKLKRN</sequence>
<keyword evidence="2 4" id="KW-0328">Glycosyltransferase</keyword>
<dbReference type="Pfam" id="PF00201">
    <property type="entry name" value="UDPGT"/>
    <property type="match status" value="1"/>
</dbReference>
<comment type="caution">
    <text evidence="6">The sequence shown here is derived from an EMBL/GenBank/DDBJ whole genome shotgun (WGS) entry which is preliminary data.</text>
</comment>
<dbReference type="EMBL" id="JAPWTJ010000269">
    <property type="protein sequence ID" value="KAJ8980270.1"/>
    <property type="molecule type" value="Genomic_DNA"/>
</dbReference>
<keyword evidence="5" id="KW-1133">Transmembrane helix</keyword>
<dbReference type="Gene3D" id="3.40.50.2000">
    <property type="entry name" value="Glycogen Phosphorylase B"/>
    <property type="match status" value="1"/>
</dbReference>
<evidence type="ECO:0000256" key="4">
    <source>
        <dbReference type="RuleBase" id="RU003718"/>
    </source>
</evidence>
<keyword evidence="5" id="KW-0812">Transmembrane</keyword>
<dbReference type="InterPro" id="IPR002213">
    <property type="entry name" value="UDP_glucos_trans"/>
</dbReference>
<reference evidence="6" key="1">
    <citation type="journal article" date="2023" name="Insect Mol. Biol.">
        <title>Genome sequencing provides insights into the evolution of gene families encoding plant cell wall-degrading enzymes in longhorned beetles.</title>
        <authorList>
            <person name="Shin N.R."/>
            <person name="Okamura Y."/>
            <person name="Kirsch R."/>
            <person name="Pauchet Y."/>
        </authorList>
    </citation>
    <scope>NUCLEOTIDE SEQUENCE</scope>
    <source>
        <strain evidence="6">MMC_N1</strain>
    </source>
</reference>
<dbReference type="EC" id="2.4.1.17" evidence="5"/>